<keyword evidence="8" id="KW-1185">Reference proteome</keyword>
<sequence length="295" mass="32334">MTQDLYPVDDILADVEALMHDSIRGSESLLSAATEACLYHLKTGGKRNRARLAIHCGQALNLTKSSQVAAAAVAELLHNASLIHDDLQDHDDTRRGNETVWKKYGADVALCAGDIMISASYAALLHADCRGLLPQCVTLIHRSVCKSIQGQCHDLSYTRYESYTLLDYEKMAEGKSGPLLSLPVELVYQMSGHQSQIEQVREAVYKFAVAYQITDDINDVDQDLRRGETGAAAPNAVIVLRDNGHGEKSDSVASLRVFTLLDEVKRDISTLPGQLSEIFNTYILGLRASLSEDKA</sequence>
<dbReference type="GO" id="GO:0008299">
    <property type="term" value="P:isoprenoid biosynthetic process"/>
    <property type="evidence" value="ECO:0007669"/>
    <property type="project" value="InterPro"/>
</dbReference>
<dbReference type="SFLD" id="SFLDS00005">
    <property type="entry name" value="Isoprenoid_Synthase_Type_I"/>
    <property type="match status" value="1"/>
</dbReference>
<dbReference type="Proteomes" id="UP000290287">
    <property type="component" value="Unassembled WGS sequence"/>
</dbReference>
<keyword evidence="4" id="KW-0479">Metal-binding</keyword>
<dbReference type="EMBL" id="PEIB01000026">
    <property type="protein sequence ID" value="RXJ72119.1"/>
    <property type="molecule type" value="Genomic_DNA"/>
</dbReference>
<protein>
    <submittedName>
        <fullName evidence="7">Polyprenyl synthetase</fullName>
    </submittedName>
</protein>
<dbReference type="PROSITE" id="PS00723">
    <property type="entry name" value="POLYPRENYL_SYNTHASE_1"/>
    <property type="match status" value="1"/>
</dbReference>
<name>A0A4Q0YSN7_9GAMM</name>
<evidence type="ECO:0000256" key="5">
    <source>
        <dbReference type="ARBA" id="ARBA00022842"/>
    </source>
</evidence>
<accession>A0A4Q0YSN7</accession>
<evidence type="ECO:0000256" key="6">
    <source>
        <dbReference type="RuleBase" id="RU004466"/>
    </source>
</evidence>
<dbReference type="InterPro" id="IPR000092">
    <property type="entry name" value="Polyprenyl_synt"/>
</dbReference>
<dbReference type="GO" id="GO:0004659">
    <property type="term" value="F:prenyltransferase activity"/>
    <property type="evidence" value="ECO:0007669"/>
    <property type="project" value="InterPro"/>
</dbReference>
<dbReference type="GO" id="GO:0046872">
    <property type="term" value="F:metal ion binding"/>
    <property type="evidence" value="ECO:0007669"/>
    <property type="project" value="UniProtKB-KW"/>
</dbReference>
<evidence type="ECO:0000313" key="8">
    <source>
        <dbReference type="Proteomes" id="UP000290287"/>
    </source>
</evidence>
<dbReference type="InterPro" id="IPR008949">
    <property type="entry name" value="Isoprenoid_synthase_dom_sf"/>
</dbReference>
<evidence type="ECO:0000256" key="3">
    <source>
        <dbReference type="ARBA" id="ARBA00022679"/>
    </source>
</evidence>
<gene>
    <name evidence="7" type="ORF">CS022_17780</name>
</gene>
<dbReference type="PANTHER" id="PTHR12001">
    <property type="entry name" value="GERANYLGERANYL PYROPHOSPHATE SYNTHASE"/>
    <property type="match status" value="1"/>
</dbReference>
<dbReference type="SUPFAM" id="SSF48576">
    <property type="entry name" value="Terpenoid synthases"/>
    <property type="match status" value="1"/>
</dbReference>
<dbReference type="Gene3D" id="1.10.600.10">
    <property type="entry name" value="Farnesyl Diphosphate Synthase"/>
    <property type="match status" value="1"/>
</dbReference>
<keyword evidence="5" id="KW-0460">Magnesium</keyword>
<evidence type="ECO:0000256" key="4">
    <source>
        <dbReference type="ARBA" id="ARBA00022723"/>
    </source>
</evidence>
<reference evidence="7 8" key="1">
    <citation type="submission" date="2017-10" db="EMBL/GenBank/DDBJ databases">
        <title>Nyctiphanis sp. nov., isolated from the stomach of the euphausiid Nyctiphanes simplex (Hansen, 1911) in the Gulf of California.</title>
        <authorList>
            <person name="Gomez-Gil B."/>
            <person name="Aguilar-Mendez M."/>
            <person name="Lopez-Cortes A."/>
            <person name="Gomez-Gutierrez J."/>
            <person name="Roque A."/>
            <person name="Lang E."/>
            <person name="Gonzalez-Castillo A."/>
        </authorList>
    </citation>
    <scope>NUCLEOTIDE SEQUENCE [LARGE SCALE GENOMIC DNA]</scope>
    <source>
        <strain evidence="7 8">CAIM 600</strain>
    </source>
</reference>
<proteinExistence type="inferred from homology"/>
<dbReference type="AlphaFoldDB" id="A0A4Q0YSN7"/>
<dbReference type="OrthoDB" id="9805316at2"/>
<comment type="cofactor">
    <cofactor evidence="1">
        <name>Mg(2+)</name>
        <dbReference type="ChEBI" id="CHEBI:18420"/>
    </cofactor>
</comment>
<evidence type="ECO:0000313" key="7">
    <source>
        <dbReference type="EMBL" id="RXJ72119.1"/>
    </source>
</evidence>
<keyword evidence="3 6" id="KW-0808">Transferase</keyword>
<evidence type="ECO:0000256" key="1">
    <source>
        <dbReference type="ARBA" id="ARBA00001946"/>
    </source>
</evidence>
<dbReference type="Pfam" id="PF00348">
    <property type="entry name" value="polyprenyl_synt"/>
    <property type="match status" value="1"/>
</dbReference>
<comment type="caution">
    <text evidence="7">The sequence shown here is derived from an EMBL/GenBank/DDBJ whole genome shotgun (WGS) entry which is preliminary data.</text>
</comment>
<comment type="similarity">
    <text evidence="2 6">Belongs to the FPP/GGPP synthase family.</text>
</comment>
<evidence type="ECO:0000256" key="2">
    <source>
        <dbReference type="ARBA" id="ARBA00006706"/>
    </source>
</evidence>
<dbReference type="PANTHER" id="PTHR12001:SF69">
    <property type="entry name" value="ALL TRANS-POLYPRENYL-DIPHOSPHATE SYNTHASE PDSS1"/>
    <property type="match status" value="1"/>
</dbReference>
<dbReference type="InterPro" id="IPR033749">
    <property type="entry name" value="Polyprenyl_synt_CS"/>
</dbReference>
<dbReference type="RefSeq" id="WP_129123388.1">
    <property type="nucleotide sequence ID" value="NZ_PEIB01000026.1"/>
</dbReference>
<organism evidence="7 8">
    <name type="scientific">Veronia nyctiphanis</name>
    <dbReference type="NCBI Taxonomy" id="1278244"/>
    <lineage>
        <taxon>Bacteria</taxon>
        <taxon>Pseudomonadati</taxon>
        <taxon>Pseudomonadota</taxon>
        <taxon>Gammaproteobacteria</taxon>
        <taxon>Vibrionales</taxon>
        <taxon>Vibrionaceae</taxon>
        <taxon>Veronia</taxon>
    </lineage>
</organism>